<gene>
    <name evidence="2" type="ORF">NVV95_06015</name>
</gene>
<proteinExistence type="predicted"/>
<dbReference type="InterPro" id="IPR007345">
    <property type="entry name" value="Polysacch_pyruvyl_Trfase"/>
</dbReference>
<keyword evidence="2" id="KW-0808">Transferase</keyword>
<dbReference type="RefSeq" id="WP_259485634.1">
    <property type="nucleotide sequence ID" value="NZ_JANTEZ010000002.1"/>
</dbReference>
<dbReference type="Pfam" id="PF04230">
    <property type="entry name" value="PS_pyruv_trans"/>
    <property type="match status" value="1"/>
</dbReference>
<evidence type="ECO:0000313" key="2">
    <source>
        <dbReference type="EMBL" id="MCS5714106.1"/>
    </source>
</evidence>
<dbReference type="PANTHER" id="PTHR36836:SF1">
    <property type="entry name" value="COLANIC ACID BIOSYNTHESIS PROTEIN WCAK"/>
    <property type="match status" value="1"/>
</dbReference>
<accession>A0ABT2GH37</accession>
<dbReference type="Proteomes" id="UP001165580">
    <property type="component" value="Unassembled WGS sequence"/>
</dbReference>
<feature type="domain" description="Polysaccharide pyruvyl transferase" evidence="1">
    <location>
        <begin position="17"/>
        <end position="330"/>
    </location>
</feature>
<dbReference type="EMBL" id="JANTEZ010000002">
    <property type="protein sequence ID" value="MCS5714106.1"/>
    <property type="molecule type" value="Genomic_DNA"/>
</dbReference>
<dbReference type="GO" id="GO:0016740">
    <property type="term" value="F:transferase activity"/>
    <property type="evidence" value="ECO:0007669"/>
    <property type="project" value="UniProtKB-KW"/>
</dbReference>
<sequence length="404" mass="41578">MRLVLIGDVGVVDDMIHIGDEAMFDEALHQLRQRGATSVTAVSSHPSETAARYDVDAVSRIGFSAGASLDRAADGERMRRVVDTARGESGLLPEGDPALAVVEAVRASDGVLVCGGGNMASTWPLHIFERATLGAVAHALGRPLVVSGQTIGPELTASDGSLVAGLLSSTVLTGLREPSSYALCRELGVPEQLLRATVDDASFVGDRASVTSPAAPYCAVTFSTHLNGADRDAFAEAAARLLDGIALSTGLAIVFVAHFGSLRDDEVRGDSVLHRAVAERMRVPTSAVVPPTSVAAAGLARQASLVVTSRYHPAVFAVSGGVPTVGIAVDDYTTVKLTGALGNLGQHAVLQLDEVLDGTGAAAARVAAVWEDRAGIRSCGLARAATARAESAAWWDGIAAVFKG</sequence>
<reference evidence="2" key="1">
    <citation type="submission" date="2022-08" db="EMBL/GenBank/DDBJ databases">
        <authorList>
            <person name="Deng Y."/>
            <person name="Han X.-F."/>
            <person name="Zhang Y.-Q."/>
        </authorList>
    </citation>
    <scope>NUCLEOTIDE SEQUENCE</scope>
    <source>
        <strain evidence="2">CPCC 205716</strain>
    </source>
</reference>
<keyword evidence="3" id="KW-1185">Reference proteome</keyword>
<organism evidence="2 3">
    <name type="scientific">Herbiconiux gentiana</name>
    <dbReference type="NCBI Taxonomy" id="2970912"/>
    <lineage>
        <taxon>Bacteria</taxon>
        <taxon>Bacillati</taxon>
        <taxon>Actinomycetota</taxon>
        <taxon>Actinomycetes</taxon>
        <taxon>Micrococcales</taxon>
        <taxon>Microbacteriaceae</taxon>
        <taxon>Herbiconiux</taxon>
    </lineage>
</organism>
<name>A0ABT2GH37_9MICO</name>
<comment type="caution">
    <text evidence="2">The sequence shown here is derived from an EMBL/GenBank/DDBJ whole genome shotgun (WGS) entry which is preliminary data.</text>
</comment>
<dbReference type="PANTHER" id="PTHR36836">
    <property type="entry name" value="COLANIC ACID BIOSYNTHESIS PROTEIN WCAK"/>
    <property type="match status" value="1"/>
</dbReference>
<evidence type="ECO:0000313" key="3">
    <source>
        <dbReference type="Proteomes" id="UP001165580"/>
    </source>
</evidence>
<evidence type="ECO:0000259" key="1">
    <source>
        <dbReference type="Pfam" id="PF04230"/>
    </source>
</evidence>
<protein>
    <submittedName>
        <fullName evidence="2">Polysaccharide pyruvyl transferase family protein</fullName>
    </submittedName>
</protein>